<proteinExistence type="predicted"/>
<evidence type="ECO:0000313" key="2">
    <source>
        <dbReference type="EMBL" id="BAD21644.1"/>
    </source>
</evidence>
<feature type="region of interest" description="Disordered" evidence="1">
    <location>
        <begin position="1"/>
        <end position="74"/>
    </location>
</feature>
<name>Q6K8T5_ORYSJ</name>
<dbReference type="AlphaFoldDB" id="Q6K8T5"/>
<dbReference type="Proteomes" id="UP000000763">
    <property type="component" value="Chromosome 2"/>
</dbReference>
<organism evidence="2 3">
    <name type="scientific">Oryza sativa subsp. japonica</name>
    <name type="common">Rice</name>
    <dbReference type="NCBI Taxonomy" id="39947"/>
    <lineage>
        <taxon>Eukaryota</taxon>
        <taxon>Viridiplantae</taxon>
        <taxon>Streptophyta</taxon>
        <taxon>Embryophyta</taxon>
        <taxon>Tracheophyta</taxon>
        <taxon>Spermatophyta</taxon>
        <taxon>Magnoliopsida</taxon>
        <taxon>Liliopsida</taxon>
        <taxon>Poales</taxon>
        <taxon>Poaceae</taxon>
        <taxon>BOP clade</taxon>
        <taxon>Oryzoideae</taxon>
        <taxon>Oryzeae</taxon>
        <taxon>Oryzinae</taxon>
        <taxon>Oryza</taxon>
        <taxon>Oryza sativa</taxon>
    </lineage>
</organism>
<gene>
    <name evidence="2" type="primary">OJ1792_D02.19</name>
</gene>
<dbReference type="EMBL" id="AP004097">
    <property type="protein sequence ID" value="BAD21644.1"/>
    <property type="molecule type" value="Genomic_DNA"/>
</dbReference>
<feature type="compositionally biased region" description="Basic residues" evidence="1">
    <location>
        <begin position="54"/>
        <end position="69"/>
    </location>
</feature>
<feature type="compositionally biased region" description="Basic residues" evidence="1">
    <location>
        <begin position="1"/>
        <end position="28"/>
    </location>
</feature>
<feature type="region of interest" description="Disordered" evidence="1">
    <location>
        <begin position="91"/>
        <end position="125"/>
    </location>
</feature>
<reference evidence="3" key="1">
    <citation type="journal article" date="2005" name="Nature">
        <title>The map-based sequence of the rice genome.</title>
        <authorList>
            <consortium name="International rice genome sequencing project (IRGSP)"/>
            <person name="Matsumoto T."/>
            <person name="Wu J."/>
            <person name="Kanamori H."/>
            <person name="Katayose Y."/>
            <person name="Fujisawa M."/>
            <person name="Namiki N."/>
            <person name="Mizuno H."/>
            <person name="Yamamoto K."/>
            <person name="Antonio B.A."/>
            <person name="Baba T."/>
            <person name="Sakata K."/>
            <person name="Nagamura Y."/>
            <person name="Aoki H."/>
            <person name="Arikawa K."/>
            <person name="Arita K."/>
            <person name="Bito T."/>
            <person name="Chiden Y."/>
            <person name="Fujitsuka N."/>
            <person name="Fukunaka R."/>
            <person name="Hamada M."/>
            <person name="Harada C."/>
            <person name="Hayashi A."/>
            <person name="Hijishita S."/>
            <person name="Honda M."/>
            <person name="Hosokawa S."/>
            <person name="Ichikawa Y."/>
            <person name="Idonuma A."/>
            <person name="Iijima M."/>
            <person name="Ikeda M."/>
            <person name="Ikeno M."/>
            <person name="Ito K."/>
            <person name="Ito S."/>
            <person name="Ito T."/>
            <person name="Ito Y."/>
            <person name="Ito Y."/>
            <person name="Iwabuchi A."/>
            <person name="Kamiya K."/>
            <person name="Karasawa W."/>
            <person name="Kurita K."/>
            <person name="Katagiri S."/>
            <person name="Kikuta A."/>
            <person name="Kobayashi H."/>
            <person name="Kobayashi N."/>
            <person name="Machita K."/>
            <person name="Maehara T."/>
            <person name="Masukawa M."/>
            <person name="Mizubayashi T."/>
            <person name="Mukai Y."/>
            <person name="Nagasaki H."/>
            <person name="Nagata Y."/>
            <person name="Naito S."/>
            <person name="Nakashima M."/>
            <person name="Nakama Y."/>
            <person name="Nakamichi Y."/>
            <person name="Nakamura M."/>
            <person name="Meguro A."/>
            <person name="Negishi M."/>
            <person name="Ohta I."/>
            <person name="Ohta T."/>
            <person name="Okamoto M."/>
            <person name="Ono N."/>
            <person name="Saji S."/>
            <person name="Sakaguchi M."/>
            <person name="Sakai K."/>
            <person name="Shibata M."/>
            <person name="Shimokawa T."/>
            <person name="Song J."/>
            <person name="Takazaki Y."/>
            <person name="Terasawa K."/>
            <person name="Tsugane M."/>
            <person name="Tsuji K."/>
            <person name="Ueda S."/>
            <person name="Waki K."/>
            <person name="Yamagata H."/>
            <person name="Yamamoto M."/>
            <person name="Yamamoto S."/>
            <person name="Yamane H."/>
            <person name="Yoshiki S."/>
            <person name="Yoshihara R."/>
            <person name="Yukawa K."/>
            <person name="Zhong H."/>
            <person name="Yano M."/>
            <person name="Yuan Q."/>
            <person name="Ouyang S."/>
            <person name="Liu J."/>
            <person name="Jones K.M."/>
            <person name="Gansberger K."/>
            <person name="Moffat K."/>
            <person name="Hill J."/>
            <person name="Bera J."/>
            <person name="Fadrosh D."/>
            <person name="Jin S."/>
            <person name="Johri S."/>
            <person name="Kim M."/>
            <person name="Overton L."/>
            <person name="Reardon M."/>
            <person name="Tsitrin T."/>
            <person name="Vuong H."/>
            <person name="Weaver B."/>
            <person name="Ciecko A."/>
            <person name="Tallon L."/>
            <person name="Jackson J."/>
            <person name="Pai G."/>
            <person name="Aken S.V."/>
            <person name="Utterback T."/>
            <person name="Reidmuller S."/>
            <person name="Feldblyum T."/>
            <person name="Hsiao J."/>
            <person name="Zismann V."/>
            <person name="Iobst S."/>
            <person name="de Vazeille A.R."/>
            <person name="Buell C.R."/>
            <person name="Ying K."/>
            <person name="Li Y."/>
            <person name="Lu T."/>
            <person name="Huang Y."/>
            <person name="Zhao Q."/>
            <person name="Feng Q."/>
            <person name="Zhang L."/>
            <person name="Zhu J."/>
            <person name="Weng Q."/>
            <person name="Mu J."/>
            <person name="Lu Y."/>
            <person name="Fan D."/>
            <person name="Liu Y."/>
            <person name="Guan J."/>
            <person name="Zhang Y."/>
            <person name="Yu S."/>
            <person name="Liu X."/>
            <person name="Zhang Y."/>
            <person name="Hong G."/>
            <person name="Han B."/>
            <person name="Choisne N."/>
            <person name="Demange N."/>
            <person name="Orjeda G."/>
            <person name="Samain S."/>
            <person name="Cattolico L."/>
            <person name="Pelletier E."/>
            <person name="Couloux A."/>
            <person name="Segurens B."/>
            <person name="Wincker P."/>
            <person name="D'Hont A."/>
            <person name="Scarpelli C."/>
            <person name="Weissenbach J."/>
            <person name="Salanoubat M."/>
            <person name="Quetier F."/>
            <person name="Yu Y."/>
            <person name="Kim H.R."/>
            <person name="Rambo T."/>
            <person name="Currie J."/>
            <person name="Collura K."/>
            <person name="Luo M."/>
            <person name="Yang T."/>
            <person name="Ammiraju J.S.S."/>
            <person name="Engler F."/>
            <person name="Soderlund C."/>
            <person name="Wing R.A."/>
            <person name="Palmer L.E."/>
            <person name="de la Bastide M."/>
            <person name="Spiegel L."/>
            <person name="Nascimento L."/>
            <person name="Zutavern T."/>
            <person name="O'Shaughnessy A."/>
            <person name="Dike S."/>
            <person name="Dedhia N."/>
            <person name="Preston R."/>
            <person name="Balija V."/>
            <person name="McCombie W.R."/>
            <person name="Chow T."/>
            <person name="Chen H."/>
            <person name="Chung M."/>
            <person name="Chen C."/>
            <person name="Shaw J."/>
            <person name="Wu H."/>
            <person name="Hsiao K."/>
            <person name="Chao Y."/>
            <person name="Chu M."/>
            <person name="Cheng C."/>
            <person name="Hour A."/>
            <person name="Lee P."/>
            <person name="Lin S."/>
            <person name="Lin Y."/>
            <person name="Liou J."/>
            <person name="Liu S."/>
            <person name="Hsing Y."/>
            <person name="Raghuvanshi S."/>
            <person name="Mohanty A."/>
            <person name="Bharti A.K."/>
            <person name="Gaur A."/>
            <person name="Gupta V."/>
            <person name="Kumar D."/>
            <person name="Ravi V."/>
            <person name="Vij S."/>
            <person name="Kapur A."/>
            <person name="Khurana P."/>
            <person name="Khurana P."/>
            <person name="Khurana J.P."/>
            <person name="Tyagi A.K."/>
            <person name="Gaikwad K."/>
            <person name="Singh A."/>
            <person name="Dalal V."/>
            <person name="Srivastava S."/>
            <person name="Dixit A."/>
            <person name="Pal A.K."/>
            <person name="Ghazi I.A."/>
            <person name="Yadav M."/>
            <person name="Pandit A."/>
            <person name="Bhargava A."/>
            <person name="Sureshbabu K."/>
            <person name="Batra K."/>
            <person name="Sharma T.R."/>
            <person name="Mohapatra T."/>
            <person name="Singh N.K."/>
            <person name="Messing J."/>
            <person name="Nelson A.B."/>
            <person name="Fuks G."/>
            <person name="Kavchok S."/>
            <person name="Keizer G."/>
            <person name="Linton E."/>
            <person name="Llaca V."/>
            <person name="Song R."/>
            <person name="Tanyolac B."/>
            <person name="Young S."/>
            <person name="Ho-Il K."/>
            <person name="Hahn J.H."/>
            <person name="Sangsakoo G."/>
            <person name="Vanavichit A."/>
            <person name="de Mattos Luiz.A.T."/>
            <person name="Zimmer P.D."/>
            <person name="Malone G."/>
            <person name="Dellagostin O."/>
            <person name="de Oliveira A.C."/>
            <person name="Bevan M."/>
            <person name="Bancroft I."/>
            <person name="Minx P."/>
            <person name="Cordum H."/>
            <person name="Wilson R."/>
            <person name="Cheng Z."/>
            <person name="Jin W."/>
            <person name="Jiang J."/>
            <person name="Leong S.A."/>
            <person name="Iwama H."/>
            <person name="Gojobori T."/>
            <person name="Itoh T."/>
            <person name="Niimura Y."/>
            <person name="Fujii Y."/>
            <person name="Habara T."/>
            <person name="Sakai H."/>
            <person name="Sato Y."/>
            <person name="Wilson G."/>
            <person name="Kumar K."/>
            <person name="McCouch S."/>
            <person name="Juretic N."/>
            <person name="Hoen D."/>
            <person name="Wright S."/>
            <person name="Bruskiewich R."/>
            <person name="Bureau T."/>
            <person name="Miyao A."/>
            <person name="Hirochika H."/>
            <person name="Nishikawa T."/>
            <person name="Kadowaki K."/>
            <person name="Sugiura M."/>
            <person name="Burr B."/>
            <person name="Sasaki T."/>
        </authorList>
    </citation>
    <scope>NUCLEOTIDE SEQUENCE [LARGE SCALE GENOMIC DNA]</scope>
    <source>
        <strain evidence="3">cv. Nipponbare</strain>
    </source>
</reference>
<evidence type="ECO:0000256" key="1">
    <source>
        <dbReference type="SAM" id="MobiDB-lite"/>
    </source>
</evidence>
<protein>
    <submittedName>
        <fullName evidence="2">Uncharacterized protein</fullName>
    </submittedName>
</protein>
<reference evidence="3" key="2">
    <citation type="journal article" date="2008" name="Nucleic Acids Res.">
        <title>The rice annotation project database (RAP-DB): 2008 update.</title>
        <authorList>
            <consortium name="The rice annotation project (RAP)"/>
        </authorList>
    </citation>
    <scope>GENOME REANNOTATION</scope>
    <source>
        <strain evidence="3">cv. Nipponbare</strain>
    </source>
</reference>
<evidence type="ECO:0000313" key="3">
    <source>
        <dbReference type="Proteomes" id="UP000000763"/>
    </source>
</evidence>
<sequence>MRFRKRTWGRRSRTWGCRRRAEQRRRKPSPPLGLHGERHTWALVGEEDGGRGPRSARRTRGGGNPRRHLGSTGSGAAIGFRCVRWGESIGVQTGGTARPGTGTGTADETGRAVPAHVPSRRPKHGPWMAGPCPCRHGTPAAHGPFGARRPVKAGHQPAVHSVFF</sequence>
<accession>Q6K8T5</accession>